<organism evidence="3">
    <name type="scientific">Actinobacillus pleuropneumoniae</name>
    <name type="common">Haemophilus pleuropneumoniae</name>
    <dbReference type="NCBI Taxonomy" id="715"/>
    <lineage>
        <taxon>Bacteria</taxon>
        <taxon>Pseudomonadati</taxon>
        <taxon>Pseudomonadota</taxon>
        <taxon>Gammaproteobacteria</taxon>
        <taxon>Pasteurellales</taxon>
        <taxon>Pasteurellaceae</taxon>
        <taxon>Actinobacillus</taxon>
    </lineage>
</organism>
<feature type="domain" description="ESPR" evidence="2">
    <location>
        <begin position="1"/>
        <end position="34"/>
    </location>
</feature>
<dbReference type="EMBL" id="HQ399554">
    <property type="protein sequence ID" value="ADR82217.1"/>
    <property type="molecule type" value="Genomic_DNA"/>
</dbReference>
<evidence type="ECO:0000259" key="2">
    <source>
        <dbReference type="Pfam" id="PF13018"/>
    </source>
</evidence>
<dbReference type="InterPro" id="IPR008640">
    <property type="entry name" value="Adhesin_Head_dom"/>
</dbReference>
<evidence type="ECO:0000259" key="1">
    <source>
        <dbReference type="Pfam" id="PF05658"/>
    </source>
</evidence>
<dbReference type="Pfam" id="PF13018">
    <property type="entry name" value="ESPR"/>
    <property type="match status" value="1"/>
</dbReference>
<dbReference type="Gene3D" id="2.150.10.10">
    <property type="entry name" value="Serralysin-like metalloprotease, C-terminal"/>
    <property type="match status" value="1"/>
</dbReference>
<dbReference type="InterPro" id="IPR024973">
    <property type="entry name" value="ESPR"/>
</dbReference>
<dbReference type="AlphaFoldDB" id="E7DX66"/>
<proteinExistence type="predicted"/>
<dbReference type="Pfam" id="PF05658">
    <property type="entry name" value="YadA_head"/>
    <property type="match status" value="3"/>
</dbReference>
<feature type="domain" description="Trimeric autotransporter adhesin YadA-like head" evidence="1">
    <location>
        <begin position="182"/>
        <end position="204"/>
    </location>
</feature>
<accession>E7DX66</accession>
<evidence type="ECO:0000313" key="3">
    <source>
        <dbReference type="EMBL" id="ADR82217.1"/>
    </source>
</evidence>
<dbReference type="InterPro" id="IPR011049">
    <property type="entry name" value="Serralysin-like_metalloprot_C"/>
</dbReference>
<dbReference type="GO" id="GO:0019867">
    <property type="term" value="C:outer membrane"/>
    <property type="evidence" value="ECO:0007669"/>
    <property type="project" value="InterPro"/>
</dbReference>
<sequence>MNKIFKVIWSHATQTFVVVSELTRSKSKAKASVSDVKKNEVSSLITSGFKLSAISALLISTIPTAYAAVSIGKAEVEKDNKYIVSQGTAANHGQNAIVIGEYAGNQRADDYISDAPNENEKKLNAYNKQKVSGNDLSNTVALGTYAYAWGHDSVAIGTNSQAVHDVQTDNAEFNSRNSVNAGAIAIGFQAIARGDQTVSLGSRAAAYNRQATAIGNDSYAMGVGSVVIGGDDSGYAYESINGKDKRPWANNAGNLGYTNLATGFNPSKEPNKADYRPSAASGNGALVFTAKH</sequence>
<reference evidence="3" key="1">
    <citation type="submission" date="2010-09" db="EMBL/GenBank/DDBJ databases">
        <title>Analysis of N the sequences of functional domain of Trimeric autotransporter adhesins in A.pleuropneumoniae.</title>
        <authorList>
            <person name="Wang Y."/>
            <person name="Lei L."/>
            <person name="Han W."/>
            <person name="Xie F."/>
        </authorList>
    </citation>
    <scope>NUCLEOTIDE SEQUENCE</scope>
    <source>
        <strain evidence="3">10-a-1</strain>
    </source>
</reference>
<name>E7DX66_ACTPL</name>
<feature type="domain" description="Trimeric autotransporter adhesin YadA-like head" evidence="1">
    <location>
        <begin position="138"/>
        <end position="160"/>
    </location>
</feature>
<dbReference type="SUPFAM" id="SSF101967">
    <property type="entry name" value="Adhesin YadA, collagen-binding domain"/>
    <property type="match status" value="1"/>
</dbReference>
<protein>
    <submittedName>
        <fullName evidence="3">Truncated trimeric autotransporter adhesin 10s</fullName>
    </submittedName>
</protein>
<feature type="domain" description="Trimeric autotransporter adhesin YadA-like head" evidence="1">
    <location>
        <begin position="210"/>
        <end position="230"/>
    </location>
</feature>